<dbReference type="EMBL" id="BKCJ010396171">
    <property type="protein sequence ID" value="GFA27269.1"/>
    <property type="molecule type" value="Genomic_DNA"/>
</dbReference>
<name>A0A699JBZ0_TANCI</name>
<dbReference type="AlphaFoldDB" id="A0A699JBZ0"/>
<sequence length="82" mass="8886">LLGGCWEVVGKVVGVCESGGDGLESGRWGVNVLGGEIGSTLLQPNDGDMFLEVKHVPCFINNFWLGTLYSNMTLWELDIKLT</sequence>
<comment type="caution">
    <text evidence="1">The sequence shown here is derived from an EMBL/GenBank/DDBJ whole genome shotgun (WGS) entry which is preliminary data.</text>
</comment>
<feature type="non-terminal residue" evidence="1">
    <location>
        <position position="1"/>
    </location>
</feature>
<organism evidence="1">
    <name type="scientific">Tanacetum cinerariifolium</name>
    <name type="common">Dalmatian daisy</name>
    <name type="synonym">Chrysanthemum cinerariifolium</name>
    <dbReference type="NCBI Taxonomy" id="118510"/>
    <lineage>
        <taxon>Eukaryota</taxon>
        <taxon>Viridiplantae</taxon>
        <taxon>Streptophyta</taxon>
        <taxon>Embryophyta</taxon>
        <taxon>Tracheophyta</taxon>
        <taxon>Spermatophyta</taxon>
        <taxon>Magnoliopsida</taxon>
        <taxon>eudicotyledons</taxon>
        <taxon>Gunneridae</taxon>
        <taxon>Pentapetalae</taxon>
        <taxon>asterids</taxon>
        <taxon>campanulids</taxon>
        <taxon>Asterales</taxon>
        <taxon>Asteraceae</taxon>
        <taxon>Asteroideae</taxon>
        <taxon>Anthemideae</taxon>
        <taxon>Anthemidinae</taxon>
        <taxon>Tanacetum</taxon>
    </lineage>
</organism>
<reference evidence="1" key="1">
    <citation type="journal article" date="2019" name="Sci. Rep.">
        <title>Draft genome of Tanacetum cinerariifolium, the natural source of mosquito coil.</title>
        <authorList>
            <person name="Yamashiro T."/>
            <person name="Shiraishi A."/>
            <person name="Satake H."/>
            <person name="Nakayama K."/>
        </authorList>
    </citation>
    <scope>NUCLEOTIDE SEQUENCE</scope>
</reference>
<protein>
    <submittedName>
        <fullName evidence="1">Uncharacterized protein</fullName>
    </submittedName>
</protein>
<evidence type="ECO:0000313" key="1">
    <source>
        <dbReference type="EMBL" id="GFA27269.1"/>
    </source>
</evidence>
<gene>
    <name evidence="1" type="ORF">Tci_599241</name>
</gene>
<accession>A0A699JBZ0</accession>
<proteinExistence type="predicted"/>